<evidence type="ECO:0000256" key="6">
    <source>
        <dbReference type="SAM" id="MobiDB-lite"/>
    </source>
</evidence>
<dbReference type="PANTHER" id="PTHR21964">
    <property type="entry name" value="BREAST CANCER METASTASIS-SUPPRESSOR 1"/>
    <property type="match status" value="1"/>
</dbReference>
<evidence type="ECO:0000256" key="4">
    <source>
        <dbReference type="ARBA" id="ARBA00023163"/>
    </source>
</evidence>
<evidence type="ECO:0000313" key="7">
    <source>
        <dbReference type="EMBL" id="CAD7652246.1"/>
    </source>
</evidence>
<keyword evidence="2" id="KW-0678">Repressor</keyword>
<name>A0A7R9M2E0_9ACAR</name>
<comment type="subcellular location">
    <subcellularLocation>
        <location evidence="1">Nucleus</location>
    </subcellularLocation>
</comment>
<feature type="compositionally biased region" description="Acidic residues" evidence="6">
    <location>
        <begin position="21"/>
        <end position="31"/>
    </location>
</feature>
<protein>
    <recommendedName>
        <fullName evidence="9">Sin3 histone deacetylase corepressor complex component SDS3</fullName>
    </recommendedName>
</protein>
<dbReference type="SMART" id="SM01401">
    <property type="entry name" value="Sds3"/>
    <property type="match status" value="1"/>
</dbReference>
<feature type="region of interest" description="Disordered" evidence="6">
    <location>
        <begin position="1"/>
        <end position="31"/>
    </location>
</feature>
<feature type="region of interest" description="Disordered" evidence="6">
    <location>
        <begin position="147"/>
        <end position="187"/>
    </location>
</feature>
<evidence type="ECO:0008006" key="9">
    <source>
        <dbReference type="Google" id="ProtNLM"/>
    </source>
</evidence>
<gene>
    <name evidence="7" type="ORF">ONB1V03_LOCUS8910</name>
</gene>
<keyword evidence="5" id="KW-0539">Nucleus</keyword>
<sequence>MSELDCDDDLSADYNDYEIRDSDEDTEDASETDVVLKYDNTDNEYTEIKEQIYRDKLATLKDQLIQLEAGLHPEYVRKIRRLEQLYEERVLLDEVFLAFENERIEREYISEKRSAVREFEERKVELKESLLSELEDKKKMIESERISLELANDSTEPKPLTTRKLRRRPNEPIPIPEKRRRASPDIL</sequence>
<dbReference type="Pfam" id="PF08598">
    <property type="entry name" value="Sds3"/>
    <property type="match status" value="1"/>
</dbReference>
<evidence type="ECO:0000256" key="1">
    <source>
        <dbReference type="ARBA" id="ARBA00004123"/>
    </source>
</evidence>
<organism evidence="7">
    <name type="scientific">Oppiella nova</name>
    <dbReference type="NCBI Taxonomy" id="334625"/>
    <lineage>
        <taxon>Eukaryota</taxon>
        <taxon>Metazoa</taxon>
        <taxon>Ecdysozoa</taxon>
        <taxon>Arthropoda</taxon>
        <taxon>Chelicerata</taxon>
        <taxon>Arachnida</taxon>
        <taxon>Acari</taxon>
        <taxon>Acariformes</taxon>
        <taxon>Sarcoptiformes</taxon>
        <taxon>Oribatida</taxon>
        <taxon>Brachypylina</taxon>
        <taxon>Oppioidea</taxon>
        <taxon>Oppiidae</taxon>
        <taxon>Oppiella</taxon>
    </lineage>
</organism>
<dbReference type="EMBL" id="CAJPVJ010005324">
    <property type="protein sequence ID" value="CAG2169433.1"/>
    <property type="molecule type" value="Genomic_DNA"/>
</dbReference>
<dbReference type="OrthoDB" id="70376at2759"/>
<dbReference type="InterPro" id="IPR013907">
    <property type="entry name" value="Sds3"/>
</dbReference>
<feature type="compositionally biased region" description="Acidic residues" evidence="6">
    <location>
        <begin position="1"/>
        <end position="11"/>
    </location>
</feature>
<evidence type="ECO:0000256" key="2">
    <source>
        <dbReference type="ARBA" id="ARBA00022491"/>
    </source>
</evidence>
<evidence type="ECO:0000313" key="8">
    <source>
        <dbReference type="Proteomes" id="UP000728032"/>
    </source>
</evidence>
<proteinExistence type="predicted"/>
<keyword evidence="4" id="KW-0804">Transcription</keyword>
<keyword evidence="3" id="KW-0805">Transcription regulation</keyword>
<accession>A0A7R9M2E0</accession>
<dbReference type="GO" id="GO:0010468">
    <property type="term" value="P:regulation of gene expression"/>
    <property type="evidence" value="ECO:0007669"/>
    <property type="project" value="UniProtKB-ARBA"/>
</dbReference>
<evidence type="ECO:0000256" key="3">
    <source>
        <dbReference type="ARBA" id="ARBA00023015"/>
    </source>
</evidence>
<dbReference type="GO" id="GO:0005654">
    <property type="term" value="C:nucleoplasm"/>
    <property type="evidence" value="ECO:0007669"/>
    <property type="project" value="UniProtKB-ARBA"/>
</dbReference>
<reference evidence="7" key="1">
    <citation type="submission" date="2020-11" db="EMBL/GenBank/DDBJ databases">
        <authorList>
            <person name="Tran Van P."/>
        </authorList>
    </citation>
    <scope>NUCLEOTIDE SEQUENCE</scope>
</reference>
<evidence type="ECO:0000256" key="5">
    <source>
        <dbReference type="ARBA" id="ARBA00023242"/>
    </source>
</evidence>
<dbReference type="AlphaFoldDB" id="A0A7R9M2E0"/>
<dbReference type="EMBL" id="OC920149">
    <property type="protein sequence ID" value="CAD7652246.1"/>
    <property type="molecule type" value="Genomic_DNA"/>
</dbReference>
<dbReference type="Proteomes" id="UP000728032">
    <property type="component" value="Unassembled WGS sequence"/>
</dbReference>
<keyword evidence="8" id="KW-1185">Reference proteome</keyword>